<dbReference type="EMBL" id="JBHTBJ010000003">
    <property type="protein sequence ID" value="MFC7273577.1"/>
    <property type="molecule type" value="Genomic_DNA"/>
</dbReference>
<accession>A0ABW2HKK4</accession>
<dbReference type="SUPFAM" id="SSF55729">
    <property type="entry name" value="Acyl-CoA N-acyltransferases (Nat)"/>
    <property type="match status" value="1"/>
</dbReference>
<evidence type="ECO:0000313" key="2">
    <source>
        <dbReference type="EMBL" id="MFC7273577.1"/>
    </source>
</evidence>
<feature type="domain" description="N-acetyltransferase" evidence="1">
    <location>
        <begin position="3"/>
        <end position="166"/>
    </location>
</feature>
<dbReference type="PANTHER" id="PTHR43441:SF11">
    <property type="entry name" value="RIBOSOMAL-PROTEIN-SERINE ACETYLTRANSFERASE"/>
    <property type="match status" value="1"/>
</dbReference>
<dbReference type="GO" id="GO:0016746">
    <property type="term" value="F:acyltransferase activity"/>
    <property type="evidence" value="ECO:0007669"/>
    <property type="project" value="UniProtKB-KW"/>
</dbReference>
<dbReference type="CDD" id="cd04301">
    <property type="entry name" value="NAT_SF"/>
    <property type="match status" value="1"/>
</dbReference>
<evidence type="ECO:0000313" key="3">
    <source>
        <dbReference type="Proteomes" id="UP001596548"/>
    </source>
</evidence>
<name>A0ABW2HKK4_9ACTN</name>
<dbReference type="Gene3D" id="3.40.630.30">
    <property type="match status" value="1"/>
</dbReference>
<reference evidence="3" key="1">
    <citation type="journal article" date="2019" name="Int. J. Syst. Evol. Microbiol.">
        <title>The Global Catalogue of Microorganisms (GCM) 10K type strain sequencing project: providing services to taxonomists for standard genome sequencing and annotation.</title>
        <authorList>
            <consortium name="The Broad Institute Genomics Platform"/>
            <consortium name="The Broad Institute Genome Sequencing Center for Infectious Disease"/>
            <person name="Wu L."/>
            <person name="Ma J."/>
        </authorList>
    </citation>
    <scope>NUCLEOTIDE SEQUENCE [LARGE SCALE GENOMIC DNA]</scope>
    <source>
        <strain evidence="3">XZYJT-10</strain>
    </source>
</reference>
<comment type="caution">
    <text evidence="2">The sequence shown here is derived from an EMBL/GenBank/DDBJ whole genome shotgun (WGS) entry which is preliminary data.</text>
</comment>
<dbReference type="PROSITE" id="PS51186">
    <property type="entry name" value="GNAT"/>
    <property type="match status" value="1"/>
</dbReference>
<dbReference type="InterPro" id="IPR051908">
    <property type="entry name" value="Ribosomal_N-acetyltransferase"/>
</dbReference>
<evidence type="ECO:0000259" key="1">
    <source>
        <dbReference type="PROSITE" id="PS51186"/>
    </source>
</evidence>
<organism evidence="2 3">
    <name type="scientific">Paractinoplanes rhizophilus</name>
    <dbReference type="NCBI Taxonomy" id="1416877"/>
    <lineage>
        <taxon>Bacteria</taxon>
        <taxon>Bacillati</taxon>
        <taxon>Actinomycetota</taxon>
        <taxon>Actinomycetes</taxon>
        <taxon>Micromonosporales</taxon>
        <taxon>Micromonosporaceae</taxon>
        <taxon>Paractinoplanes</taxon>
    </lineage>
</organism>
<keyword evidence="2" id="KW-0808">Transferase</keyword>
<dbReference type="EC" id="2.3.-.-" evidence="2"/>
<dbReference type="InterPro" id="IPR000182">
    <property type="entry name" value="GNAT_dom"/>
</dbReference>
<dbReference type="Proteomes" id="UP001596548">
    <property type="component" value="Unassembled WGS sequence"/>
</dbReference>
<keyword evidence="2" id="KW-0012">Acyltransferase</keyword>
<proteinExistence type="predicted"/>
<dbReference type="Pfam" id="PF13302">
    <property type="entry name" value="Acetyltransf_3"/>
    <property type="match status" value="1"/>
</dbReference>
<dbReference type="PANTHER" id="PTHR43441">
    <property type="entry name" value="RIBOSOMAL-PROTEIN-SERINE ACETYLTRANSFERASE"/>
    <property type="match status" value="1"/>
</dbReference>
<keyword evidence="3" id="KW-1185">Reference proteome</keyword>
<gene>
    <name evidence="2" type="ORF">ACFQS1_06270</name>
</gene>
<dbReference type="InterPro" id="IPR016181">
    <property type="entry name" value="Acyl_CoA_acyltransferase"/>
</dbReference>
<protein>
    <submittedName>
        <fullName evidence="2">GNAT family N-acetyltransferase</fullName>
        <ecNumber evidence="2">2.3.-.-</ecNumber>
    </submittedName>
</protein>
<sequence length="172" mass="19652">MDIKLRPVRADEVALLHRFHHDPEVAGHNWVGFRNDSHLAREHAEHGFLTEDLTRLAVEVDGEPAGLVTYQKGRYGIRGDYYEIGIALLPQFRGRGIGWRTQAMLAEYLFEHMPIQRVQAATAVENVAEQKALVKAGFRLEGVVRSAEFRAGQWRDGMLYSRLRDDPYPEGR</sequence>
<dbReference type="RefSeq" id="WP_378965154.1">
    <property type="nucleotide sequence ID" value="NZ_JBHTBJ010000003.1"/>
</dbReference>